<dbReference type="OrthoDB" id="9791520at2"/>
<evidence type="ECO:0000256" key="3">
    <source>
        <dbReference type="SAM" id="SignalP"/>
    </source>
</evidence>
<feature type="signal peptide" evidence="3">
    <location>
        <begin position="1"/>
        <end position="25"/>
    </location>
</feature>
<dbReference type="EMBL" id="RDRB01000005">
    <property type="protein sequence ID" value="ROU01254.1"/>
    <property type="molecule type" value="Genomic_DNA"/>
</dbReference>
<dbReference type="PANTHER" id="PTHR30469:SF15">
    <property type="entry name" value="HLYD FAMILY OF SECRETION PROTEINS"/>
    <property type="match status" value="1"/>
</dbReference>
<dbReference type="Gene3D" id="1.10.287.470">
    <property type="entry name" value="Helix hairpin bin"/>
    <property type="match status" value="1"/>
</dbReference>
<dbReference type="NCBIfam" id="TIGR01730">
    <property type="entry name" value="RND_mfp"/>
    <property type="match status" value="1"/>
</dbReference>
<dbReference type="AlphaFoldDB" id="A0A3N2R1B6"/>
<dbReference type="SUPFAM" id="SSF111369">
    <property type="entry name" value="HlyD-like secretion proteins"/>
    <property type="match status" value="1"/>
</dbReference>
<accession>A0A3N2R1B6</accession>
<dbReference type="InterPro" id="IPR006143">
    <property type="entry name" value="RND_pump_MFP"/>
</dbReference>
<evidence type="ECO:0000256" key="1">
    <source>
        <dbReference type="ARBA" id="ARBA00009477"/>
    </source>
</evidence>
<comment type="similarity">
    <text evidence="1">Belongs to the membrane fusion protein (MFP) (TC 8.A.1) family.</text>
</comment>
<keyword evidence="2" id="KW-0175">Coiled coil</keyword>
<feature type="chain" id="PRO_5018121566" evidence="3">
    <location>
        <begin position="26"/>
        <end position="268"/>
    </location>
</feature>
<protein>
    <submittedName>
        <fullName evidence="4">Efflux RND transporter periplasmic adaptor subunit</fullName>
    </submittedName>
</protein>
<feature type="coiled-coil region" evidence="2">
    <location>
        <begin position="120"/>
        <end position="149"/>
    </location>
</feature>
<reference evidence="4 5" key="1">
    <citation type="submission" date="2018-10" db="EMBL/GenBank/DDBJ databases">
        <title>Histidinibacterium lentulum gen. nov., sp. nov., a marine bacterium from the culture broth of Picochlorum sp. 122.</title>
        <authorList>
            <person name="Wang G."/>
        </authorList>
    </citation>
    <scope>NUCLEOTIDE SEQUENCE [LARGE SCALE GENOMIC DNA]</scope>
    <source>
        <strain evidence="4 5">B17</strain>
    </source>
</reference>
<comment type="caution">
    <text evidence="4">The sequence shown here is derived from an EMBL/GenBank/DDBJ whole genome shotgun (WGS) entry which is preliminary data.</text>
</comment>
<gene>
    <name evidence="4" type="ORF">EAT49_12110</name>
</gene>
<evidence type="ECO:0000256" key="2">
    <source>
        <dbReference type="SAM" id="Coils"/>
    </source>
</evidence>
<organism evidence="4 5">
    <name type="scientific">Histidinibacterium lentulum</name>
    <dbReference type="NCBI Taxonomy" id="2480588"/>
    <lineage>
        <taxon>Bacteria</taxon>
        <taxon>Pseudomonadati</taxon>
        <taxon>Pseudomonadota</taxon>
        <taxon>Alphaproteobacteria</taxon>
        <taxon>Rhodobacterales</taxon>
        <taxon>Paracoccaceae</taxon>
        <taxon>Histidinibacterium</taxon>
    </lineage>
</organism>
<dbReference type="Gene3D" id="2.40.50.100">
    <property type="match status" value="1"/>
</dbReference>
<evidence type="ECO:0000313" key="5">
    <source>
        <dbReference type="Proteomes" id="UP000268016"/>
    </source>
</evidence>
<keyword evidence="5" id="KW-1185">Reference proteome</keyword>
<dbReference type="Gene3D" id="2.40.30.170">
    <property type="match status" value="1"/>
</dbReference>
<keyword evidence="3" id="KW-0732">Signal</keyword>
<dbReference type="RefSeq" id="WP_123642586.1">
    <property type="nucleotide sequence ID" value="NZ_ML119085.1"/>
</dbReference>
<proteinExistence type="inferred from homology"/>
<name>A0A3N2R1B6_9RHOB</name>
<dbReference type="Proteomes" id="UP000268016">
    <property type="component" value="Unassembled WGS sequence"/>
</dbReference>
<dbReference type="GO" id="GO:0015562">
    <property type="term" value="F:efflux transmembrane transporter activity"/>
    <property type="evidence" value="ECO:0007669"/>
    <property type="project" value="TreeGrafter"/>
</dbReference>
<dbReference type="GO" id="GO:1990281">
    <property type="term" value="C:efflux pump complex"/>
    <property type="evidence" value="ECO:0007669"/>
    <property type="project" value="TreeGrafter"/>
</dbReference>
<evidence type="ECO:0000313" key="4">
    <source>
        <dbReference type="EMBL" id="ROU01254.1"/>
    </source>
</evidence>
<dbReference type="PANTHER" id="PTHR30469">
    <property type="entry name" value="MULTIDRUG RESISTANCE PROTEIN MDTA"/>
    <property type="match status" value="1"/>
</dbReference>
<sequence length="268" mass="28393">MTARPIRSGLAAALLLLPVSGTAETAYDCLIEPARTVTVTTPEGGLLAEVPVSRGSPVSAGDVVARLDNSVEETTVAVLAERAGSDAEVEAQLARLALSRSQRDRLQTLVDRQIGAAGELEEAEATVEVSESEVALAELRQRIAVLEHQRALDSLERRTIRSPIDGIVTRTLLSPGEFADQSRPVVEIAQLDPLHVEAFLPISAYGSVAVGDRAIVRPAPPLEGAHEGEITVIDRVLDAASGTFGLRVTLANPDMAIPAGLRCMVEFR</sequence>